<name>A0A085MYV5_9BILA</name>
<dbReference type="EMBL" id="KL367596">
    <property type="protein sequence ID" value="KFD62401.1"/>
    <property type="molecule type" value="Genomic_DNA"/>
</dbReference>
<protein>
    <recommendedName>
        <fullName evidence="1">Helix-turn-helix domain-containing protein</fullName>
    </recommendedName>
</protein>
<evidence type="ECO:0000259" key="1">
    <source>
        <dbReference type="Pfam" id="PF26215"/>
    </source>
</evidence>
<reference evidence="2" key="1">
    <citation type="journal article" date="2014" name="Nat. Genet.">
        <title>Genome and transcriptome of the porcine whipworm Trichuris suis.</title>
        <authorList>
            <person name="Jex A.R."/>
            <person name="Nejsum P."/>
            <person name="Schwarz E.M."/>
            <person name="Hu L."/>
            <person name="Young N.D."/>
            <person name="Hall R.S."/>
            <person name="Korhonen P.K."/>
            <person name="Liao S."/>
            <person name="Thamsborg S."/>
            <person name="Xia J."/>
            <person name="Xu P."/>
            <person name="Wang S."/>
            <person name="Scheerlinck J.P."/>
            <person name="Hofmann A."/>
            <person name="Sternberg P.W."/>
            <person name="Wang J."/>
            <person name="Gasser R.B."/>
        </authorList>
    </citation>
    <scope>NUCLEOTIDE SEQUENCE [LARGE SCALE GENOMIC DNA]</scope>
    <source>
        <strain evidence="2">DCEP-RM93F</strain>
    </source>
</reference>
<dbReference type="AlphaFoldDB" id="A0A085MYV5"/>
<accession>A0A085MYV5</accession>
<proteinExistence type="predicted"/>
<gene>
    <name evidence="2" type="ORF">M514_00897</name>
</gene>
<dbReference type="InterPro" id="IPR058912">
    <property type="entry name" value="HTH_animal"/>
</dbReference>
<dbReference type="Pfam" id="PF26215">
    <property type="entry name" value="HTH_animal"/>
    <property type="match status" value="1"/>
</dbReference>
<dbReference type="PANTHER" id="PTHR21301">
    <property type="entry name" value="REVERSE TRANSCRIPTASE"/>
    <property type="match status" value="1"/>
</dbReference>
<sequence>MTEGNYFHFQGERFSQTQGAPMSSPLSPVLAEFFMEHLEQRAFACDNFTRRVKFFKRYVDDIFAIVKKGHESFLHNLNGLFTEHIKFTIEKEHGSRLPFLDALVIKDGHKLKTAVYRKQTNTDRYLNYHPHHPKSVKIGIVTGMVDRGFHLCDAEFLDAELKHIKRSLIRNDYPGKLVDSCVRRRLELFGSGVPHAQPAQDIRITMPYYTGIAEAVKRFSATIGFQACFSSSTSLAAMLRSDKVKIPTEEQQGAVYNVNCPCGASYIGETGNTISHRFQQHIGNLKTYRTAEKRKNGEKVTTRFCSGTGDGCLQTMSNQNLATRTKEPSEALSAQLATPARISLGWIRYRRVSHSLPKSAKKERPKNC</sequence>
<organism evidence="2">
    <name type="scientific">Trichuris suis</name>
    <name type="common">pig whipworm</name>
    <dbReference type="NCBI Taxonomy" id="68888"/>
    <lineage>
        <taxon>Eukaryota</taxon>
        <taxon>Metazoa</taxon>
        <taxon>Ecdysozoa</taxon>
        <taxon>Nematoda</taxon>
        <taxon>Enoplea</taxon>
        <taxon>Dorylaimia</taxon>
        <taxon>Trichinellida</taxon>
        <taxon>Trichuridae</taxon>
        <taxon>Trichuris</taxon>
    </lineage>
</organism>
<dbReference type="PANTHER" id="PTHR21301:SF10">
    <property type="entry name" value="REVERSE TRANSCRIPTASE DOMAIN-CONTAINING PROTEIN"/>
    <property type="match status" value="1"/>
</dbReference>
<feature type="domain" description="Helix-turn-helix" evidence="1">
    <location>
        <begin position="124"/>
        <end position="182"/>
    </location>
</feature>
<dbReference type="Proteomes" id="UP000030758">
    <property type="component" value="Unassembled WGS sequence"/>
</dbReference>
<evidence type="ECO:0000313" key="2">
    <source>
        <dbReference type="EMBL" id="KFD62401.1"/>
    </source>
</evidence>